<dbReference type="AlphaFoldDB" id="A0A2U9B0A4"/>
<keyword evidence="4" id="KW-1185">Reference proteome</keyword>
<dbReference type="EMBL" id="CP026244">
    <property type="protein sequence ID" value="AWO97231.1"/>
    <property type="molecule type" value="Genomic_DNA"/>
</dbReference>
<feature type="region of interest" description="Disordered" evidence="1">
    <location>
        <begin position="19"/>
        <end position="56"/>
    </location>
</feature>
<feature type="compositionally biased region" description="Basic and acidic residues" evidence="1">
    <location>
        <begin position="43"/>
        <end position="56"/>
    </location>
</feature>
<feature type="compositionally biased region" description="Acidic residues" evidence="1">
    <location>
        <begin position="19"/>
        <end position="42"/>
    </location>
</feature>
<protein>
    <submittedName>
        <fullName evidence="3">Uncharacterized protein</fullName>
    </submittedName>
</protein>
<evidence type="ECO:0000313" key="4">
    <source>
        <dbReference type="Proteomes" id="UP000246464"/>
    </source>
</evidence>
<gene>
    <name evidence="3" type="ORF">SMAX5B_004446</name>
</gene>
<name>A0A2U9B0A4_SCOMX</name>
<feature type="chain" id="PRO_5015886749" evidence="2">
    <location>
        <begin position="20"/>
        <end position="75"/>
    </location>
</feature>
<proteinExistence type="predicted"/>
<sequence length="75" mass="8402">MATTLKVKMSAWLIVAAEGEETQVEDEDADRQEERDDGDVERDEYKGARSHDEAIQARLKEGVTGGVDHLEEDIN</sequence>
<reference evidence="3 4" key="1">
    <citation type="submission" date="2017-12" db="EMBL/GenBank/DDBJ databases">
        <title>Integrating genomic resources of turbot (Scophthalmus maximus) in depth evaluation of genetic and physical mapping variation across individuals.</title>
        <authorList>
            <person name="Martinez P."/>
        </authorList>
    </citation>
    <scope>NUCLEOTIDE SEQUENCE [LARGE SCALE GENOMIC DNA]</scope>
</reference>
<feature type="signal peptide" evidence="2">
    <location>
        <begin position="1"/>
        <end position="19"/>
    </location>
</feature>
<accession>A0A2U9B0A4</accession>
<evidence type="ECO:0000256" key="1">
    <source>
        <dbReference type="SAM" id="MobiDB-lite"/>
    </source>
</evidence>
<evidence type="ECO:0000313" key="3">
    <source>
        <dbReference type="EMBL" id="AWO97231.1"/>
    </source>
</evidence>
<dbReference type="Proteomes" id="UP000246464">
    <property type="component" value="Chromosome 2"/>
</dbReference>
<keyword evidence="2" id="KW-0732">Signal</keyword>
<evidence type="ECO:0000256" key="2">
    <source>
        <dbReference type="SAM" id="SignalP"/>
    </source>
</evidence>
<organism evidence="3 4">
    <name type="scientific">Scophthalmus maximus</name>
    <name type="common">Turbot</name>
    <name type="synonym">Psetta maxima</name>
    <dbReference type="NCBI Taxonomy" id="52904"/>
    <lineage>
        <taxon>Eukaryota</taxon>
        <taxon>Metazoa</taxon>
        <taxon>Chordata</taxon>
        <taxon>Craniata</taxon>
        <taxon>Vertebrata</taxon>
        <taxon>Euteleostomi</taxon>
        <taxon>Actinopterygii</taxon>
        <taxon>Neopterygii</taxon>
        <taxon>Teleostei</taxon>
        <taxon>Neoteleostei</taxon>
        <taxon>Acanthomorphata</taxon>
        <taxon>Carangaria</taxon>
        <taxon>Pleuronectiformes</taxon>
        <taxon>Pleuronectoidei</taxon>
        <taxon>Scophthalmidae</taxon>
        <taxon>Scophthalmus</taxon>
    </lineage>
</organism>